<dbReference type="GO" id="GO:0055052">
    <property type="term" value="C:ATP-binding cassette (ABC) transporter complex, substrate-binding subunit-containing"/>
    <property type="evidence" value="ECO:0007669"/>
    <property type="project" value="TreeGrafter"/>
</dbReference>
<gene>
    <name evidence="6" type="ORF">NET02_07275</name>
</gene>
<organism evidence="6 7">
    <name type="scientific">Thermalbibacter longus</name>
    <dbReference type="NCBI Taxonomy" id="2951981"/>
    <lineage>
        <taxon>Bacteria</taxon>
        <taxon>Pseudomonadati</taxon>
        <taxon>Thermomicrobiota</taxon>
        <taxon>Thermomicrobia</taxon>
        <taxon>Thermomicrobiales</taxon>
        <taxon>Thermomicrobiaceae</taxon>
        <taxon>Thermalbibacter</taxon>
    </lineage>
</organism>
<protein>
    <submittedName>
        <fullName evidence="6">Extracellular solute-binding protein</fullName>
    </submittedName>
</protein>
<accession>A0AA42BCN0</accession>
<comment type="similarity">
    <text evidence="1">Belongs to the bacterial solute-binding protein 1 family.</text>
</comment>
<dbReference type="Gene3D" id="3.40.190.10">
    <property type="entry name" value="Periplasmic binding protein-like II"/>
    <property type="match status" value="2"/>
</dbReference>
<evidence type="ECO:0000256" key="5">
    <source>
        <dbReference type="SAM" id="SignalP"/>
    </source>
</evidence>
<proteinExistence type="inferred from homology"/>
<dbReference type="GO" id="GO:0015768">
    <property type="term" value="P:maltose transport"/>
    <property type="evidence" value="ECO:0007669"/>
    <property type="project" value="TreeGrafter"/>
</dbReference>
<dbReference type="GO" id="GO:1901982">
    <property type="term" value="F:maltose binding"/>
    <property type="evidence" value="ECO:0007669"/>
    <property type="project" value="TreeGrafter"/>
</dbReference>
<dbReference type="InterPro" id="IPR006059">
    <property type="entry name" value="SBP"/>
</dbReference>
<sequence>MGRISRRQFLVLAGAATGSVLLAACGGEPAATPTPTAQPTPTPQPSGQSTAPSQAQASTPTTTEAVEIDLSQWSPDYVREIAGTIGETDTKAFVSSVVPLETTGNLSYWYIGPAETDPQISKDFDKQFWDAWESTYPGISTDVQRLTYADMLDKIRTAATGNAAPMVATMPILWGVEFAAKGQLAEISPEEFGFKESDFWPGALKSCRWQGKLYGLPTNNESMALIWNKQLFREAGLDPEQPPKTWEDLVTYSKQIKDATGKYGYGLVARQNHGNTPFRFMPIVWAYGGGAFDEAEESPTYQSTLINNEGSIAALEVYYNLFVRDQSVPASALTNTNAENTDLFFAGQLGMYIGHPSEFAVMVDRANKATGADKERAMQLLDNIGYALLPEGPVRRAVVLGGSNIHIFNERFVRGGKVDRTAARAFIAFRCSPEWSIKAVWASSNPGTLQAFRTSWMQQRLEQVRFLEVTTAMLKYGVPFPVVPESTQIMNIIIPDMIHNALTGKMNVKEAANDAAEKIQALMKQRPS</sequence>
<dbReference type="NCBIfam" id="TIGR01409">
    <property type="entry name" value="TAT_signal_seq"/>
    <property type="match status" value="1"/>
</dbReference>
<dbReference type="Pfam" id="PF01547">
    <property type="entry name" value="SBP_bac_1"/>
    <property type="match status" value="1"/>
</dbReference>
<feature type="compositionally biased region" description="Low complexity" evidence="4">
    <location>
        <begin position="45"/>
        <end position="63"/>
    </location>
</feature>
<evidence type="ECO:0000256" key="3">
    <source>
        <dbReference type="ARBA" id="ARBA00022729"/>
    </source>
</evidence>
<dbReference type="AlphaFoldDB" id="A0AA42BCN0"/>
<evidence type="ECO:0000313" key="7">
    <source>
        <dbReference type="Proteomes" id="UP001165306"/>
    </source>
</evidence>
<comment type="caution">
    <text evidence="6">The sequence shown here is derived from an EMBL/GenBank/DDBJ whole genome shotgun (WGS) entry which is preliminary data.</text>
</comment>
<feature type="chain" id="PRO_5041456481" evidence="5">
    <location>
        <begin position="24"/>
        <end position="528"/>
    </location>
</feature>
<dbReference type="PROSITE" id="PS51318">
    <property type="entry name" value="TAT"/>
    <property type="match status" value="1"/>
</dbReference>
<keyword evidence="2" id="KW-0813">Transport</keyword>
<feature type="region of interest" description="Disordered" evidence="4">
    <location>
        <begin position="30"/>
        <end position="64"/>
    </location>
</feature>
<dbReference type="RefSeq" id="WP_284056719.1">
    <property type="nucleotide sequence ID" value="NZ_JAMSLR010000004.1"/>
</dbReference>
<dbReference type="GO" id="GO:0042956">
    <property type="term" value="P:maltodextrin transmembrane transport"/>
    <property type="evidence" value="ECO:0007669"/>
    <property type="project" value="TreeGrafter"/>
</dbReference>
<evidence type="ECO:0000256" key="1">
    <source>
        <dbReference type="ARBA" id="ARBA00008520"/>
    </source>
</evidence>
<dbReference type="PANTHER" id="PTHR30061:SF50">
    <property type="entry name" value="MALTOSE_MALTODEXTRIN-BINDING PERIPLASMIC PROTEIN"/>
    <property type="match status" value="1"/>
</dbReference>
<evidence type="ECO:0000313" key="6">
    <source>
        <dbReference type="EMBL" id="MCM8748938.1"/>
    </source>
</evidence>
<dbReference type="SUPFAM" id="SSF53850">
    <property type="entry name" value="Periplasmic binding protein-like II"/>
    <property type="match status" value="1"/>
</dbReference>
<dbReference type="PANTHER" id="PTHR30061">
    <property type="entry name" value="MALTOSE-BINDING PERIPLASMIC PROTEIN"/>
    <property type="match status" value="1"/>
</dbReference>
<dbReference type="PROSITE" id="PS51257">
    <property type="entry name" value="PROKAR_LIPOPROTEIN"/>
    <property type="match status" value="1"/>
</dbReference>
<dbReference type="CDD" id="cd13585">
    <property type="entry name" value="PBP2_TMBP_like"/>
    <property type="match status" value="1"/>
</dbReference>
<feature type="signal peptide" evidence="5">
    <location>
        <begin position="1"/>
        <end position="23"/>
    </location>
</feature>
<keyword evidence="7" id="KW-1185">Reference proteome</keyword>
<dbReference type="InterPro" id="IPR019546">
    <property type="entry name" value="TAT_signal_bac_arc"/>
</dbReference>
<dbReference type="InterPro" id="IPR006311">
    <property type="entry name" value="TAT_signal"/>
</dbReference>
<evidence type="ECO:0000256" key="4">
    <source>
        <dbReference type="SAM" id="MobiDB-lite"/>
    </source>
</evidence>
<keyword evidence="3 5" id="KW-0732">Signal</keyword>
<dbReference type="EMBL" id="JAMSLR010000004">
    <property type="protein sequence ID" value="MCM8748938.1"/>
    <property type="molecule type" value="Genomic_DNA"/>
</dbReference>
<evidence type="ECO:0000256" key="2">
    <source>
        <dbReference type="ARBA" id="ARBA00022448"/>
    </source>
</evidence>
<dbReference type="Proteomes" id="UP001165306">
    <property type="component" value="Unassembled WGS sequence"/>
</dbReference>
<reference evidence="6" key="1">
    <citation type="submission" date="2022-06" db="EMBL/GenBank/DDBJ databases">
        <title>CFH 74404 Thermomicrobiaceae sp.</title>
        <authorList>
            <person name="Ming H."/>
            <person name="Li W.-J."/>
            <person name="Zhao Z."/>
        </authorList>
    </citation>
    <scope>NUCLEOTIDE SEQUENCE</scope>
    <source>
        <strain evidence="6">CFH 74404</strain>
    </source>
</reference>
<name>A0AA42BCN0_9BACT</name>